<reference evidence="1" key="1">
    <citation type="journal article" date="2021" name="Environ. Microbiol.">
        <title>Gene family expansions and transcriptome signatures uncover fungal adaptations to wood decay.</title>
        <authorList>
            <person name="Hage H."/>
            <person name="Miyauchi S."/>
            <person name="Viragh M."/>
            <person name="Drula E."/>
            <person name="Min B."/>
            <person name="Chaduli D."/>
            <person name="Navarro D."/>
            <person name="Favel A."/>
            <person name="Norest M."/>
            <person name="Lesage-Meessen L."/>
            <person name="Balint B."/>
            <person name="Merenyi Z."/>
            <person name="de Eugenio L."/>
            <person name="Morin E."/>
            <person name="Martinez A.T."/>
            <person name="Baldrian P."/>
            <person name="Stursova M."/>
            <person name="Martinez M.J."/>
            <person name="Novotny C."/>
            <person name="Magnuson J.K."/>
            <person name="Spatafora J.W."/>
            <person name="Maurice S."/>
            <person name="Pangilinan J."/>
            <person name="Andreopoulos W."/>
            <person name="LaButti K."/>
            <person name="Hundley H."/>
            <person name="Na H."/>
            <person name="Kuo A."/>
            <person name="Barry K."/>
            <person name="Lipzen A."/>
            <person name="Henrissat B."/>
            <person name="Riley R."/>
            <person name="Ahrendt S."/>
            <person name="Nagy L.G."/>
            <person name="Grigoriev I.V."/>
            <person name="Martin F."/>
            <person name="Rosso M.N."/>
        </authorList>
    </citation>
    <scope>NUCLEOTIDE SEQUENCE</scope>
    <source>
        <strain evidence="1">CBS 384.51</strain>
    </source>
</reference>
<evidence type="ECO:0000313" key="2">
    <source>
        <dbReference type="Proteomes" id="UP001055072"/>
    </source>
</evidence>
<organism evidence="1 2">
    <name type="scientific">Irpex rosettiformis</name>
    <dbReference type="NCBI Taxonomy" id="378272"/>
    <lineage>
        <taxon>Eukaryota</taxon>
        <taxon>Fungi</taxon>
        <taxon>Dikarya</taxon>
        <taxon>Basidiomycota</taxon>
        <taxon>Agaricomycotina</taxon>
        <taxon>Agaricomycetes</taxon>
        <taxon>Polyporales</taxon>
        <taxon>Irpicaceae</taxon>
        <taxon>Irpex</taxon>
    </lineage>
</organism>
<proteinExistence type="predicted"/>
<comment type="caution">
    <text evidence="1">The sequence shown here is derived from an EMBL/GenBank/DDBJ whole genome shotgun (WGS) entry which is preliminary data.</text>
</comment>
<gene>
    <name evidence="1" type="ORF">BDY19DRAFT_571581</name>
</gene>
<keyword evidence="2" id="KW-1185">Reference proteome</keyword>
<protein>
    <submittedName>
        <fullName evidence="1">Uncharacterized protein</fullName>
    </submittedName>
</protein>
<dbReference type="EMBL" id="MU274904">
    <property type="protein sequence ID" value="KAI0091979.1"/>
    <property type="molecule type" value="Genomic_DNA"/>
</dbReference>
<evidence type="ECO:0000313" key="1">
    <source>
        <dbReference type="EMBL" id="KAI0091979.1"/>
    </source>
</evidence>
<sequence>MQCLMWSLYSLGVLSTLYPSLLGKHIHIQCILFTCSSLIPLRGRRIPSLLTIRSSESESRPQAMASILSDVCSSIELCHVSIRAPSLKRRTGTRDTTAYPVTRFRFTSPVHWHHDGHN</sequence>
<dbReference type="Proteomes" id="UP001055072">
    <property type="component" value="Unassembled WGS sequence"/>
</dbReference>
<accession>A0ACB8UCN2</accession>
<name>A0ACB8UCN2_9APHY</name>